<dbReference type="PANTHER" id="PTHR47691:SF3">
    <property type="entry name" value="HTH-TYPE TRANSCRIPTIONAL REGULATOR RV0890C-RELATED"/>
    <property type="match status" value="1"/>
</dbReference>
<feature type="non-terminal residue" evidence="1">
    <location>
        <position position="568"/>
    </location>
</feature>
<organism evidence="1 2">
    <name type="scientific">Haematococcus lacustris</name>
    <name type="common">Green alga</name>
    <name type="synonym">Haematococcus pluvialis</name>
    <dbReference type="NCBI Taxonomy" id="44745"/>
    <lineage>
        <taxon>Eukaryota</taxon>
        <taxon>Viridiplantae</taxon>
        <taxon>Chlorophyta</taxon>
        <taxon>core chlorophytes</taxon>
        <taxon>Chlorophyceae</taxon>
        <taxon>CS clade</taxon>
        <taxon>Chlamydomonadales</taxon>
        <taxon>Haematococcaceae</taxon>
        <taxon>Haematococcus</taxon>
    </lineage>
</organism>
<dbReference type="PANTHER" id="PTHR47691">
    <property type="entry name" value="REGULATOR-RELATED"/>
    <property type="match status" value="1"/>
</dbReference>
<reference evidence="1 2" key="1">
    <citation type="submission" date="2020-02" db="EMBL/GenBank/DDBJ databases">
        <title>Draft genome sequence of Haematococcus lacustris strain NIES-144.</title>
        <authorList>
            <person name="Morimoto D."/>
            <person name="Nakagawa S."/>
            <person name="Yoshida T."/>
            <person name="Sawayama S."/>
        </authorList>
    </citation>
    <scope>NUCLEOTIDE SEQUENCE [LARGE SCALE GENOMIC DNA]</scope>
    <source>
        <strain evidence="1 2">NIES-144</strain>
    </source>
</reference>
<dbReference type="AlphaFoldDB" id="A0A699ZP88"/>
<protein>
    <submittedName>
        <fullName evidence="1">Kinesin light chain</fullName>
    </submittedName>
</protein>
<dbReference type="Gene3D" id="3.40.50.300">
    <property type="entry name" value="P-loop containing nucleotide triphosphate hydrolases"/>
    <property type="match status" value="2"/>
</dbReference>
<feature type="non-terminal residue" evidence="1">
    <location>
        <position position="1"/>
    </location>
</feature>
<accession>A0A699ZP88</accession>
<comment type="caution">
    <text evidence="1">The sequence shown here is derived from an EMBL/GenBank/DDBJ whole genome shotgun (WGS) entry which is preliminary data.</text>
</comment>
<evidence type="ECO:0000313" key="1">
    <source>
        <dbReference type="EMBL" id="GFH17702.1"/>
    </source>
</evidence>
<dbReference type="SUPFAM" id="SSF52540">
    <property type="entry name" value="P-loop containing nucleoside triphosphate hydrolases"/>
    <property type="match status" value="2"/>
</dbReference>
<name>A0A699ZP88_HAELA</name>
<keyword evidence="2" id="KW-1185">Reference proteome</keyword>
<dbReference type="EMBL" id="BLLF01001188">
    <property type="protein sequence ID" value="GFH17702.1"/>
    <property type="molecule type" value="Genomic_DNA"/>
</dbReference>
<proteinExistence type="predicted"/>
<sequence length="568" mass="64284">MAAAGRFFLHFQHKQRYNELVTRLRNLTRDNDMEAYLDRLKASAFGRFIQQPHLSALWNKHFMQEQSLVNLLATAEGKAAFMRAVELASDATKLREDEAQEKEAMDVADSILRSVGYGLEDKLMSMEAKLAPQSYFYLIDQPTLKAAWRLNFRHEQAVRWGLWWAVFPSSLPLNSTFDATTRSQLVDMLATTESRAAFKRAVSVEDSIYISIDELCRSFPDDRSLLLTTKRLVQIGRELVLEDQTLKQLEGKLKSMEARLAPQTYFHLIHQQDLQALWSTHFKHEQAVRWGLWWAVFPAKLDGLDAECKQELEGKLKSMEARLAPQTYFHLIHQQDLQALWSTHFKHEQAVRWGLWWAVFPEKLEGLPPTSKEEGPHCQLPQVNTEYWGREQQTQELGELLANSYGVLLLHGPPGIGKTCLAVDVGWHMWKKGCFPGKGSHCQLPQVNTENWGREQQIQELGELLANSYGVLLLHGPPGIGKTCLAVDVGWHMWEKGCLPGGAVLVPLKGAASARKQQQRLSEALGVHHVNDALDRIRSAGRMLLILDAAEACLLGVEVGAFVALLNT</sequence>
<evidence type="ECO:0000313" key="2">
    <source>
        <dbReference type="Proteomes" id="UP000485058"/>
    </source>
</evidence>
<dbReference type="Proteomes" id="UP000485058">
    <property type="component" value="Unassembled WGS sequence"/>
</dbReference>
<dbReference type="InterPro" id="IPR027417">
    <property type="entry name" value="P-loop_NTPase"/>
</dbReference>
<gene>
    <name evidence="1" type="ORF">HaLaN_14388</name>
</gene>